<evidence type="ECO:0000256" key="13">
    <source>
        <dbReference type="SAM" id="Phobius"/>
    </source>
</evidence>
<evidence type="ECO:0000256" key="8">
    <source>
        <dbReference type="ARBA" id="ARBA00022989"/>
    </source>
</evidence>
<evidence type="ECO:0000256" key="3">
    <source>
        <dbReference type="ARBA" id="ARBA00022448"/>
    </source>
</evidence>
<dbReference type="EMBL" id="JAROCF010000001">
    <property type="protein sequence ID" value="MDN4613382.1"/>
    <property type="molecule type" value="Genomic_DNA"/>
</dbReference>
<gene>
    <name evidence="14" type="ORF">P5G50_02850</name>
</gene>
<keyword evidence="6" id="KW-0631">Potassium channel</keyword>
<accession>A0ABT8KA69</accession>
<evidence type="ECO:0000256" key="6">
    <source>
        <dbReference type="ARBA" id="ARBA00022826"/>
    </source>
</evidence>
<evidence type="ECO:0000313" key="14">
    <source>
        <dbReference type="EMBL" id="MDN4613382.1"/>
    </source>
</evidence>
<protein>
    <submittedName>
        <fullName evidence="14">TMEM175 family protein</fullName>
    </submittedName>
</protein>
<evidence type="ECO:0000256" key="5">
    <source>
        <dbReference type="ARBA" id="ARBA00022692"/>
    </source>
</evidence>
<name>A0ABT8KA69_9MICO</name>
<keyword evidence="15" id="KW-1185">Reference proteome</keyword>
<feature type="transmembrane region" description="Helical" evidence="13">
    <location>
        <begin position="52"/>
        <end position="70"/>
    </location>
</feature>
<keyword evidence="7" id="KW-0630">Potassium</keyword>
<organism evidence="14 15">
    <name type="scientific">Leifsonia williamsii</name>
    <dbReference type="NCBI Taxonomy" id="3035919"/>
    <lineage>
        <taxon>Bacteria</taxon>
        <taxon>Bacillati</taxon>
        <taxon>Actinomycetota</taxon>
        <taxon>Actinomycetes</taxon>
        <taxon>Micrococcales</taxon>
        <taxon>Microbacteriaceae</taxon>
        <taxon>Leifsonia</taxon>
    </lineage>
</organism>
<keyword evidence="9" id="KW-0406">Ion transport</keyword>
<keyword evidence="10 13" id="KW-0472">Membrane</keyword>
<evidence type="ECO:0000256" key="11">
    <source>
        <dbReference type="ARBA" id="ARBA00023303"/>
    </source>
</evidence>
<comment type="catalytic activity">
    <reaction evidence="12">
        <text>K(+)(in) = K(+)(out)</text>
        <dbReference type="Rhea" id="RHEA:29463"/>
        <dbReference type="ChEBI" id="CHEBI:29103"/>
    </reaction>
</comment>
<evidence type="ECO:0000256" key="10">
    <source>
        <dbReference type="ARBA" id="ARBA00023136"/>
    </source>
</evidence>
<keyword evidence="4" id="KW-0633">Potassium transport</keyword>
<feature type="transmembrane region" description="Helical" evidence="13">
    <location>
        <begin position="116"/>
        <end position="139"/>
    </location>
</feature>
<evidence type="ECO:0000256" key="2">
    <source>
        <dbReference type="ARBA" id="ARBA00006920"/>
    </source>
</evidence>
<evidence type="ECO:0000256" key="1">
    <source>
        <dbReference type="ARBA" id="ARBA00004141"/>
    </source>
</evidence>
<feature type="transmembrane region" description="Helical" evidence="13">
    <location>
        <begin position="82"/>
        <end position="104"/>
    </location>
</feature>
<evidence type="ECO:0000256" key="4">
    <source>
        <dbReference type="ARBA" id="ARBA00022538"/>
    </source>
</evidence>
<proteinExistence type="inferred from homology"/>
<dbReference type="Pfam" id="PF06736">
    <property type="entry name" value="TMEM175"/>
    <property type="match status" value="1"/>
</dbReference>
<dbReference type="InterPro" id="IPR010617">
    <property type="entry name" value="TMEM175-like"/>
</dbReference>
<evidence type="ECO:0000256" key="7">
    <source>
        <dbReference type="ARBA" id="ARBA00022958"/>
    </source>
</evidence>
<keyword evidence="11" id="KW-0407">Ion channel</keyword>
<keyword evidence="5 13" id="KW-0812">Transmembrane</keyword>
<reference evidence="14" key="1">
    <citation type="submission" date="2023-06" db="EMBL/GenBank/DDBJ databases">
        <title>MT1 and MT2 Draft Genomes of Novel Species.</title>
        <authorList>
            <person name="Venkateswaran K."/>
        </authorList>
    </citation>
    <scope>NUCLEOTIDE SEQUENCE</scope>
    <source>
        <strain evidence="14">F6_8S_P_1B</strain>
    </source>
</reference>
<evidence type="ECO:0000313" key="15">
    <source>
        <dbReference type="Proteomes" id="UP001174208"/>
    </source>
</evidence>
<dbReference type="PANTHER" id="PTHR31462">
    <property type="entry name" value="ENDOSOMAL/LYSOSOMAL POTASSIUM CHANNEL TMEM175"/>
    <property type="match status" value="1"/>
</dbReference>
<evidence type="ECO:0000256" key="12">
    <source>
        <dbReference type="ARBA" id="ARBA00034430"/>
    </source>
</evidence>
<dbReference type="RefSeq" id="WP_301211547.1">
    <property type="nucleotide sequence ID" value="NZ_JAROCF010000001.1"/>
</dbReference>
<evidence type="ECO:0000256" key="9">
    <source>
        <dbReference type="ARBA" id="ARBA00023065"/>
    </source>
</evidence>
<keyword evidence="8 13" id="KW-1133">Transmembrane helix</keyword>
<dbReference type="PANTHER" id="PTHR31462:SF5">
    <property type="entry name" value="ENDOSOMAL_LYSOSOMAL PROTON CHANNEL TMEM175"/>
    <property type="match status" value="1"/>
</dbReference>
<feature type="transmembrane region" description="Helical" evidence="13">
    <location>
        <begin position="160"/>
        <end position="185"/>
    </location>
</feature>
<keyword evidence="3" id="KW-0813">Transport</keyword>
<comment type="caution">
    <text evidence="14">The sequence shown here is derived from an EMBL/GenBank/DDBJ whole genome shotgun (WGS) entry which is preliminary data.</text>
</comment>
<dbReference type="Proteomes" id="UP001174208">
    <property type="component" value="Unassembled WGS sequence"/>
</dbReference>
<feature type="transmembrane region" description="Helical" evidence="13">
    <location>
        <begin position="12"/>
        <end position="32"/>
    </location>
</feature>
<comment type="similarity">
    <text evidence="2">Belongs to the TMEM175 family.</text>
</comment>
<sequence length="210" mass="23391">MSVFRTERGIDRLVNFSDATVAIAITLLILPLVDAGSDVGRLTLGQFMDEHFWEVIAFVVSFVVIARFWLVHHRVFDWLAAYTVPLLWLNFLWLATIVFIPFTANVLSSSEGQQPAVYALYIGNMLIATVTMQAMGMYIQRKPGVALEEALPAMDATRGWSTSLLMALALVLAVTVPSVGMWWLFVLFLSEPVHRLLRAVFARTPSGTDA</sequence>
<comment type="subcellular location">
    <subcellularLocation>
        <location evidence="1">Membrane</location>
        <topology evidence="1">Multi-pass membrane protein</topology>
    </subcellularLocation>
</comment>